<evidence type="ECO:0000256" key="1">
    <source>
        <dbReference type="SAM" id="Phobius"/>
    </source>
</evidence>
<dbReference type="AlphaFoldDB" id="A0A1P8V0H2"/>
<gene>
    <name evidence="2" type="ORF">Ga0080574_TMP4805</name>
</gene>
<dbReference type="Proteomes" id="UP000187059">
    <property type="component" value="Chromosome"/>
</dbReference>
<sequence length="131" mass="14854">MHRLFARAEGALLALMPVVAVIALLGVTYVLSQSCSDWASLQRFGVVWIVLSLLIVFWEIKDTDRIVHFKAIHRLFRELPKECRFDGEDELYKSSVSHFLKFRKGVELLSVLIGTLMTGYGDLILGKVRAC</sequence>
<feature type="transmembrane region" description="Helical" evidence="1">
    <location>
        <begin position="12"/>
        <end position="31"/>
    </location>
</feature>
<dbReference type="KEGG" id="paby:Ga0080574_TMP4805"/>
<accession>A0A1P8V0H2</accession>
<dbReference type="EMBL" id="CP015093">
    <property type="protein sequence ID" value="APZ55139.1"/>
    <property type="molecule type" value="Genomic_DNA"/>
</dbReference>
<organism evidence="2 3">
    <name type="scientific">Salipiger abyssi</name>
    <dbReference type="NCBI Taxonomy" id="1250539"/>
    <lineage>
        <taxon>Bacteria</taxon>
        <taxon>Pseudomonadati</taxon>
        <taxon>Pseudomonadota</taxon>
        <taxon>Alphaproteobacteria</taxon>
        <taxon>Rhodobacterales</taxon>
        <taxon>Roseobacteraceae</taxon>
        <taxon>Salipiger</taxon>
    </lineage>
</organism>
<keyword evidence="1" id="KW-0472">Membrane</keyword>
<proteinExistence type="predicted"/>
<protein>
    <submittedName>
        <fullName evidence="2">Uncharacterized protein</fullName>
    </submittedName>
</protein>
<keyword evidence="3" id="KW-1185">Reference proteome</keyword>
<evidence type="ECO:0000313" key="2">
    <source>
        <dbReference type="EMBL" id="APZ55139.1"/>
    </source>
</evidence>
<dbReference type="PROSITE" id="PS51257">
    <property type="entry name" value="PROKAR_LIPOPROTEIN"/>
    <property type="match status" value="1"/>
</dbReference>
<name>A0A1P8V0H2_9RHOB</name>
<keyword evidence="1" id="KW-1133">Transmembrane helix</keyword>
<keyword evidence="1" id="KW-0812">Transmembrane</keyword>
<evidence type="ECO:0000313" key="3">
    <source>
        <dbReference type="Proteomes" id="UP000187059"/>
    </source>
</evidence>
<feature type="transmembrane region" description="Helical" evidence="1">
    <location>
        <begin position="43"/>
        <end position="60"/>
    </location>
</feature>
<reference evidence="2 3" key="1">
    <citation type="submission" date="2016-04" db="EMBL/GenBank/DDBJ databases">
        <title>Deep-sea bacteria in the southern Pacific.</title>
        <authorList>
            <person name="Tang K."/>
        </authorList>
    </citation>
    <scope>NUCLEOTIDE SEQUENCE [LARGE SCALE GENOMIC DNA]</scope>
    <source>
        <strain evidence="2 3">JLT2014</strain>
    </source>
</reference>